<dbReference type="InterPro" id="IPR025286">
    <property type="entry name" value="MOFRL_assoc_dom"/>
</dbReference>
<feature type="domain" description="MOFRL-associated" evidence="2">
    <location>
        <begin position="204"/>
        <end position="424"/>
    </location>
</feature>
<protein>
    <submittedName>
        <fullName evidence="3">DUF4147 domain-containing protein</fullName>
    </submittedName>
</protein>
<feature type="domain" description="MOFRL" evidence="1">
    <location>
        <begin position="503"/>
        <end position="608"/>
    </location>
</feature>
<dbReference type="Proteomes" id="UP000472320">
    <property type="component" value="Unassembled WGS sequence"/>
</dbReference>
<accession>A0A6L6QLP7</accession>
<dbReference type="PANTHER" id="PTHR12227:SF0">
    <property type="entry name" value="GLYCERATE KINASE"/>
    <property type="match status" value="1"/>
</dbReference>
<dbReference type="FunFam" id="3.40.1480.10:FF:000002">
    <property type="entry name" value="Glycerate kinase"/>
    <property type="match status" value="1"/>
</dbReference>
<dbReference type="InterPro" id="IPR037035">
    <property type="entry name" value="GK-like_C_sf"/>
</dbReference>
<gene>
    <name evidence="3" type="ORF">GM658_19755</name>
</gene>
<evidence type="ECO:0000259" key="2">
    <source>
        <dbReference type="Pfam" id="PF13660"/>
    </source>
</evidence>
<dbReference type="GO" id="GO:0005737">
    <property type="term" value="C:cytoplasm"/>
    <property type="evidence" value="ECO:0007669"/>
    <property type="project" value="TreeGrafter"/>
</dbReference>
<comment type="caution">
    <text evidence="3">The sequence shown here is derived from an EMBL/GenBank/DDBJ whole genome shotgun (WGS) entry which is preliminary data.</text>
</comment>
<reference evidence="3 4" key="1">
    <citation type="submission" date="2019-11" db="EMBL/GenBank/DDBJ databases">
        <title>Type strains purchased from KCTC, JCM and DSMZ.</title>
        <authorList>
            <person name="Lu H."/>
        </authorList>
    </citation>
    <scope>NUCLEOTIDE SEQUENCE [LARGE SCALE GENOMIC DNA]</scope>
    <source>
        <strain evidence="3 4">JCM 31587</strain>
    </source>
</reference>
<dbReference type="EMBL" id="WNKX01000017">
    <property type="protein sequence ID" value="MTW12847.1"/>
    <property type="molecule type" value="Genomic_DNA"/>
</dbReference>
<proteinExistence type="predicted"/>
<name>A0A6L6QLP7_9BURK</name>
<evidence type="ECO:0000259" key="1">
    <source>
        <dbReference type="Pfam" id="PF05161"/>
    </source>
</evidence>
<dbReference type="Gene3D" id="3.40.1480.10">
    <property type="entry name" value="MOFRL domain"/>
    <property type="match status" value="1"/>
</dbReference>
<dbReference type="PANTHER" id="PTHR12227">
    <property type="entry name" value="GLYCERATE KINASE"/>
    <property type="match status" value="1"/>
</dbReference>
<evidence type="ECO:0000313" key="4">
    <source>
        <dbReference type="Proteomes" id="UP000472320"/>
    </source>
</evidence>
<organism evidence="3 4">
    <name type="scientific">Massilia eburnea</name>
    <dbReference type="NCBI Taxonomy" id="1776165"/>
    <lineage>
        <taxon>Bacteria</taxon>
        <taxon>Pseudomonadati</taxon>
        <taxon>Pseudomonadota</taxon>
        <taxon>Betaproteobacteria</taxon>
        <taxon>Burkholderiales</taxon>
        <taxon>Oxalobacteraceae</taxon>
        <taxon>Telluria group</taxon>
        <taxon>Massilia</taxon>
    </lineage>
</organism>
<dbReference type="AlphaFoldDB" id="A0A6L6QLP7"/>
<keyword evidence="4" id="KW-1185">Reference proteome</keyword>
<dbReference type="Gene3D" id="3.40.50.10180">
    <property type="entry name" value="Glycerate kinase, MOFRL-like N-terminal domain"/>
    <property type="match status" value="1"/>
</dbReference>
<dbReference type="Pfam" id="PF05161">
    <property type="entry name" value="MOFRL"/>
    <property type="match status" value="1"/>
</dbReference>
<evidence type="ECO:0000313" key="3">
    <source>
        <dbReference type="EMBL" id="MTW12847.1"/>
    </source>
</evidence>
<dbReference type="GO" id="GO:0008887">
    <property type="term" value="F:glycerate kinase activity"/>
    <property type="evidence" value="ECO:0007669"/>
    <property type="project" value="InterPro"/>
</dbReference>
<sequence>MGTAPRIRQQPGVDPCPGLLPDGDGTVRCRLLAAAIDTQYWRAGRPGYRPADCDPLQHCRGDDDRLRAPFRPHGRAALAPCAGGLYRVRRLAGVDALRQRPCAGAGSPERGDGGHPQHLPGVLEHSDRHAGRLRCSCRHRHDQLARQPGGLCQPLPGGRYQGRHAQHRQRHAAAGGQPGSRWHTGDAVCWPQRGNAVKTGREILSELFNAALRAADPLDTIAAHLPPPPKGRTVIIGAGKASARMAQGVERRWHGSLSGVVVTRYGHGAPTRQVEVIEAGHPVPDDASQAAARRMLSAVRGLGPDDMVLCLMSGGGSALMSLPAAGITLQQKQDINKALLRSGAPIGDINIVRKHLSAIKGGRLALACGQARVVTLVLSDVPGDDPAVVASGPTLADASTAADALRILQQYGIDIPAEVRDVLEDPALETPKPGDPRLARNSVAVIATARHALQAAADVARAEGLRPLVLSDRVEGEARNVAVSHAALVQGVIEHGSPLRPPCVILSGGETSVTVQGTGRGGRNAEYLLALAVAFQSVPGVYAIACDTDGIDGTEDNAGAVLGPDTLQRAVDLGLDARALLDNNDGYSFFAALGDLVVTGPTRTNVNDFRAILVI</sequence>
<dbReference type="InterPro" id="IPR038614">
    <property type="entry name" value="GK_N_sf"/>
</dbReference>
<dbReference type="OrthoDB" id="9766552at2"/>
<dbReference type="SUPFAM" id="SSF82544">
    <property type="entry name" value="GckA/TtuD-like"/>
    <property type="match status" value="1"/>
</dbReference>
<dbReference type="InterPro" id="IPR039760">
    <property type="entry name" value="MOFRL_protein"/>
</dbReference>
<dbReference type="InterPro" id="IPR007835">
    <property type="entry name" value="MOFRL"/>
</dbReference>
<dbReference type="Pfam" id="PF13660">
    <property type="entry name" value="DUF4147"/>
    <property type="match status" value="1"/>
</dbReference>